<protein>
    <submittedName>
        <fullName evidence="2">Uncharacterized protein</fullName>
    </submittedName>
</protein>
<accession>A0ABW1AL20</accession>
<keyword evidence="3" id="KW-1185">Reference proteome</keyword>
<evidence type="ECO:0000256" key="1">
    <source>
        <dbReference type="SAM" id="MobiDB-lite"/>
    </source>
</evidence>
<proteinExistence type="predicted"/>
<evidence type="ECO:0000313" key="3">
    <source>
        <dbReference type="Proteomes" id="UP001595974"/>
    </source>
</evidence>
<comment type="caution">
    <text evidence="2">The sequence shown here is derived from an EMBL/GenBank/DDBJ whole genome shotgun (WGS) entry which is preliminary data.</text>
</comment>
<feature type="compositionally biased region" description="Low complexity" evidence="1">
    <location>
        <begin position="75"/>
        <end position="91"/>
    </location>
</feature>
<sequence length="130" mass="13468">MVAFVVGRAVRTAEPVVTVDAGLAVGVHRFQLEVLTADGRRSAADVVDVSVQRLQILEPLQPVVRPTPVDPVIRPAVTITQPTTTVTPARPGTAPLRTPRAGEPGEPPDPSASTPAAGGSKARGKRRSAS</sequence>
<feature type="region of interest" description="Disordered" evidence="1">
    <location>
        <begin position="75"/>
        <end position="130"/>
    </location>
</feature>
<dbReference type="RefSeq" id="WP_096447105.1">
    <property type="nucleotide sequence ID" value="NZ_JBHSOG010000002.1"/>
</dbReference>
<name>A0ABW1AL20_9RHOO</name>
<dbReference type="Proteomes" id="UP001595974">
    <property type="component" value="Unassembled WGS sequence"/>
</dbReference>
<reference evidence="3" key="1">
    <citation type="journal article" date="2019" name="Int. J. Syst. Evol. Microbiol.">
        <title>The Global Catalogue of Microorganisms (GCM) 10K type strain sequencing project: providing services to taxonomists for standard genome sequencing and annotation.</title>
        <authorList>
            <consortium name="The Broad Institute Genomics Platform"/>
            <consortium name="The Broad Institute Genome Sequencing Center for Infectious Disease"/>
            <person name="Wu L."/>
            <person name="Ma J."/>
        </authorList>
    </citation>
    <scope>NUCLEOTIDE SEQUENCE [LARGE SCALE GENOMIC DNA]</scope>
    <source>
        <strain evidence="3">SHR3</strain>
    </source>
</reference>
<gene>
    <name evidence="2" type="ORF">ACFPTN_00395</name>
</gene>
<organism evidence="2 3">
    <name type="scientific">Thauera sinica</name>
    <dbReference type="NCBI Taxonomy" id="2665146"/>
    <lineage>
        <taxon>Bacteria</taxon>
        <taxon>Pseudomonadati</taxon>
        <taxon>Pseudomonadota</taxon>
        <taxon>Betaproteobacteria</taxon>
        <taxon>Rhodocyclales</taxon>
        <taxon>Zoogloeaceae</taxon>
        <taxon>Thauera</taxon>
    </lineage>
</organism>
<evidence type="ECO:0000313" key="2">
    <source>
        <dbReference type="EMBL" id="MFC5767823.1"/>
    </source>
</evidence>
<dbReference type="EMBL" id="JBHSOG010000002">
    <property type="protein sequence ID" value="MFC5767823.1"/>
    <property type="molecule type" value="Genomic_DNA"/>
</dbReference>